<keyword evidence="7" id="KW-1185">Reference proteome</keyword>
<accession>A0ABY7YPI1</accession>
<comment type="similarity">
    <text evidence="1">Belongs to the ABC transporter superfamily.</text>
</comment>
<proteinExistence type="inferred from homology"/>
<dbReference type="Pfam" id="PF00005">
    <property type="entry name" value="ABC_tran"/>
    <property type="match status" value="1"/>
</dbReference>
<dbReference type="Proteomes" id="UP001220530">
    <property type="component" value="Chromosome"/>
</dbReference>
<evidence type="ECO:0000256" key="4">
    <source>
        <dbReference type="ARBA" id="ARBA00022840"/>
    </source>
</evidence>
<name>A0ABY7YPI1_9HYPH</name>
<dbReference type="SMART" id="SM00382">
    <property type="entry name" value="AAA"/>
    <property type="match status" value="1"/>
</dbReference>
<dbReference type="PANTHER" id="PTHR42788">
    <property type="entry name" value="TAURINE IMPORT ATP-BINDING PROTEIN-RELATED"/>
    <property type="match status" value="1"/>
</dbReference>
<dbReference type="InterPro" id="IPR027417">
    <property type="entry name" value="P-loop_NTPase"/>
</dbReference>
<dbReference type="SUPFAM" id="SSF52540">
    <property type="entry name" value="P-loop containing nucleoside triphosphate hydrolases"/>
    <property type="match status" value="1"/>
</dbReference>
<dbReference type="EMBL" id="CP118246">
    <property type="protein sequence ID" value="WDR03058.1"/>
    <property type="molecule type" value="Genomic_DNA"/>
</dbReference>
<dbReference type="PROSITE" id="PS50893">
    <property type="entry name" value="ABC_TRANSPORTER_2"/>
    <property type="match status" value="1"/>
</dbReference>
<evidence type="ECO:0000259" key="5">
    <source>
        <dbReference type="PROSITE" id="PS50893"/>
    </source>
</evidence>
<evidence type="ECO:0000256" key="1">
    <source>
        <dbReference type="ARBA" id="ARBA00005417"/>
    </source>
</evidence>
<dbReference type="InterPro" id="IPR017871">
    <property type="entry name" value="ABC_transporter-like_CS"/>
</dbReference>
<reference evidence="6 7" key="1">
    <citation type="submission" date="2023-02" db="EMBL/GenBank/DDBJ databases">
        <title>Devosia algicola sp. nov., isolated from the phycosphere of marine algae.</title>
        <authorList>
            <person name="Kim J.M."/>
            <person name="Lee J.K."/>
            <person name="Choi B.J."/>
            <person name="Bayburt H."/>
            <person name="Jeon C.O."/>
        </authorList>
    </citation>
    <scope>NUCLEOTIDE SEQUENCE [LARGE SCALE GENOMIC DNA]</scope>
    <source>
        <strain evidence="6 7">G20-9</strain>
    </source>
</reference>
<sequence>MILNIVEKRFEQNSLPLLNHFILEVEPESVVALVGPSGIGKSTLLRLAGGIDQQFTGNITIDGVEAADTPPPGYVFQDPRLLPWLTALENVRASNPNVPEETAQTALAQVGLAKQASAYPRQLSGGMQRRLTLARALATNARLLLLDEPFISLDRVLVNEIRSFLANLIEAKRSTMIFVSHSAEDAACLADRVIALAGRPARIADDITLSVARSQRDDATIKEYTHRLEAMTKDSCGSDT</sequence>
<evidence type="ECO:0000313" key="7">
    <source>
        <dbReference type="Proteomes" id="UP001220530"/>
    </source>
</evidence>
<protein>
    <submittedName>
        <fullName evidence="6">ATP-binding cassette domain-containing protein</fullName>
    </submittedName>
</protein>
<dbReference type="RefSeq" id="WP_282219460.1">
    <property type="nucleotide sequence ID" value="NZ_CP118246.1"/>
</dbReference>
<keyword evidence="4 6" id="KW-0067">ATP-binding</keyword>
<evidence type="ECO:0000256" key="2">
    <source>
        <dbReference type="ARBA" id="ARBA00022448"/>
    </source>
</evidence>
<dbReference type="InterPro" id="IPR003593">
    <property type="entry name" value="AAA+_ATPase"/>
</dbReference>
<feature type="domain" description="ABC transporter" evidence="5">
    <location>
        <begin position="3"/>
        <end position="223"/>
    </location>
</feature>
<organism evidence="6 7">
    <name type="scientific">Devosia algicola</name>
    <dbReference type="NCBI Taxonomy" id="3026418"/>
    <lineage>
        <taxon>Bacteria</taxon>
        <taxon>Pseudomonadati</taxon>
        <taxon>Pseudomonadota</taxon>
        <taxon>Alphaproteobacteria</taxon>
        <taxon>Hyphomicrobiales</taxon>
        <taxon>Devosiaceae</taxon>
        <taxon>Devosia</taxon>
    </lineage>
</organism>
<dbReference type="InterPro" id="IPR050166">
    <property type="entry name" value="ABC_transporter_ATP-bind"/>
</dbReference>
<dbReference type="PANTHER" id="PTHR42788:SF19">
    <property type="entry name" value="ALIPHATIC SULFONATES IMPORT ATP-BINDING PROTEIN SSUB 2"/>
    <property type="match status" value="1"/>
</dbReference>
<dbReference type="Gene3D" id="3.40.50.300">
    <property type="entry name" value="P-loop containing nucleotide triphosphate hydrolases"/>
    <property type="match status" value="1"/>
</dbReference>
<evidence type="ECO:0000313" key="6">
    <source>
        <dbReference type="EMBL" id="WDR03058.1"/>
    </source>
</evidence>
<evidence type="ECO:0000256" key="3">
    <source>
        <dbReference type="ARBA" id="ARBA00022741"/>
    </source>
</evidence>
<dbReference type="GO" id="GO:0005524">
    <property type="term" value="F:ATP binding"/>
    <property type="evidence" value="ECO:0007669"/>
    <property type="project" value="UniProtKB-KW"/>
</dbReference>
<gene>
    <name evidence="6" type="ORF">PSQ19_02300</name>
</gene>
<dbReference type="PROSITE" id="PS00211">
    <property type="entry name" value="ABC_TRANSPORTER_1"/>
    <property type="match status" value="1"/>
</dbReference>
<dbReference type="InterPro" id="IPR003439">
    <property type="entry name" value="ABC_transporter-like_ATP-bd"/>
</dbReference>
<keyword evidence="3" id="KW-0547">Nucleotide-binding</keyword>
<keyword evidence="2" id="KW-0813">Transport</keyword>